<evidence type="ECO:0000256" key="1">
    <source>
        <dbReference type="SAM" id="Coils"/>
    </source>
</evidence>
<sequence>MDPQTDQKSVLGEIFPALQELPCVIDYLLKSPSIFLLPVLLPYIYGLDDYSGSITPLTIALLCGYVCIQNGSKINGNASTPTILVLIYLAFVGGFLKPLDNGNDNTSEKFLKNTFLASNTGRCIALYVIYHLVVNPNGGAVAANKATPLLVVYAAWAAGYIQLPNTSPNDPNTSPTDNVESNGNGISIHHAGILFIFYLVCEGSFLGRLPMVDPNGSNSGTGVINLSIQPPSTGVSESFKRVSISISSYGKVAFLFALACYMPIYNGLPLPFQPWLHCLLLAALVVISAFASTQKFYGPFKFARNKHRLLFGYLYKQLGDWWLCGAIMIFHLPPTIHVPLFDLSLIVISLAWIKTYHDYCKELRVIAGKATEEVSRATLAESAGREYASAAEQYRKQVIEITAVRRRDALLANSVRITDYFDCTAKAWAALDEVVRPAKRVVKRAKELVKVSEEAGNSEDSEQGGGKFEDAALILGEVASDALTKAKEIEKQLSDAQQTVRWSTAAVEQDKTARESAKANADRAVSAVQNLDNKMTHLTSTAFAAAEQVVQVKRFADQALVLATDGDMASARANVGSAKTAADSVVSSKIVLESIRNDARGILQTLVLID</sequence>
<name>A0A7C8RDH6_ORBOL</name>
<feature type="transmembrane region" description="Helical" evidence="2">
    <location>
        <begin position="183"/>
        <end position="201"/>
    </location>
</feature>
<proteinExistence type="predicted"/>
<comment type="caution">
    <text evidence="3">The sequence shown here is derived from an EMBL/GenBank/DDBJ whole genome shotgun (WGS) entry which is preliminary data.</text>
</comment>
<feature type="transmembrane region" description="Helical" evidence="2">
    <location>
        <begin position="249"/>
        <end position="268"/>
    </location>
</feature>
<dbReference type="Proteomes" id="UP000474640">
    <property type="component" value="Unassembled WGS sequence"/>
</dbReference>
<dbReference type="EMBL" id="JAABOJ010000012">
    <property type="protein sequence ID" value="KAF3282787.1"/>
    <property type="molecule type" value="Genomic_DNA"/>
</dbReference>
<feature type="transmembrane region" description="Helical" evidence="2">
    <location>
        <begin position="80"/>
        <end position="96"/>
    </location>
</feature>
<keyword evidence="2" id="KW-0472">Membrane</keyword>
<gene>
    <name evidence="3" type="ORF">TWF970_001522</name>
</gene>
<evidence type="ECO:0000256" key="2">
    <source>
        <dbReference type="SAM" id="Phobius"/>
    </source>
</evidence>
<feature type="transmembrane region" description="Helical" evidence="2">
    <location>
        <begin position="50"/>
        <end position="68"/>
    </location>
</feature>
<evidence type="ECO:0000313" key="4">
    <source>
        <dbReference type="Proteomes" id="UP000474640"/>
    </source>
</evidence>
<organism evidence="3 4">
    <name type="scientific">Orbilia oligospora</name>
    <name type="common">Nematode-trapping fungus</name>
    <name type="synonym">Arthrobotrys oligospora</name>
    <dbReference type="NCBI Taxonomy" id="2813651"/>
    <lineage>
        <taxon>Eukaryota</taxon>
        <taxon>Fungi</taxon>
        <taxon>Dikarya</taxon>
        <taxon>Ascomycota</taxon>
        <taxon>Pezizomycotina</taxon>
        <taxon>Orbiliomycetes</taxon>
        <taxon>Orbiliales</taxon>
        <taxon>Orbiliaceae</taxon>
        <taxon>Orbilia</taxon>
    </lineage>
</organism>
<keyword evidence="2" id="KW-0812">Transmembrane</keyword>
<dbReference type="AlphaFoldDB" id="A0A7C8RDH6"/>
<feature type="transmembrane region" description="Helical" evidence="2">
    <location>
        <begin position="313"/>
        <end position="330"/>
    </location>
</feature>
<reference evidence="3 4" key="1">
    <citation type="submission" date="2020-01" db="EMBL/GenBank/DDBJ databases">
        <authorList>
            <person name="Palmer J.M."/>
        </authorList>
    </citation>
    <scope>NUCLEOTIDE SEQUENCE [LARGE SCALE GENOMIC DNA]</scope>
    <source>
        <strain evidence="3 4">TWF970</strain>
    </source>
</reference>
<keyword evidence="1" id="KW-0175">Coiled coil</keyword>
<dbReference type="OrthoDB" id="5326843at2759"/>
<feature type="transmembrane region" description="Helical" evidence="2">
    <location>
        <begin position="116"/>
        <end position="134"/>
    </location>
</feature>
<feature type="transmembrane region" description="Helical" evidence="2">
    <location>
        <begin position="274"/>
        <end position="292"/>
    </location>
</feature>
<evidence type="ECO:0000313" key="3">
    <source>
        <dbReference type="EMBL" id="KAF3282787.1"/>
    </source>
</evidence>
<accession>A0A7C8RDH6</accession>
<protein>
    <submittedName>
        <fullName evidence="3">Uncharacterized protein</fullName>
    </submittedName>
</protein>
<feature type="transmembrane region" description="Helical" evidence="2">
    <location>
        <begin position="146"/>
        <end position="163"/>
    </location>
</feature>
<keyword evidence="2" id="KW-1133">Transmembrane helix</keyword>
<feature type="coiled-coil region" evidence="1">
    <location>
        <begin position="479"/>
        <end position="534"/>
    </location>
</feature>